<protein>
    <submittedName>
        <fullName evidence="1">Beta-lactamase family protein</fullName>
    </submittedName>
</protein>
<keyword evidence="2" id="KW-1185">Reference proteome</keyword>
<dbReference type="EMBL" id="QQAX01000009">
    <property type="protein sequence ID" value="RDI44538.1"/>
    <property type="molecule type" value="Genomic_DNA"/>
</dbReference>
<dbReference type="Gene3D" id="3.60.15.10">
    <property type="entry name" value="Ribonuclease Z/Hydroxyacylglutathione hydrolase-like"/>
    <property type="match status" value="1"/>
</dbReference>
<dbReference type="Pfam" id="PF13483">
    <property type="entry name" value="Lactamase_B_3"/>
    <property type="match status" value="1"/>
</dbReference>
<dbReference type="OrthoDB" id="9805728at2"/>
<comment type="caution">
    <text evidence="1">The sequence shown here is derived from an EMBL/GenBank/DDBJ whole genome shotgun (WGS) entry which is preliminary data.</text>
</comment>
<sequence>MRFQNPPGGPKRNWNLFKWMAFFLRRLFDKAPSLPPDFVIPPGEALRQYEQFKQDDTLTWLGHSTFLIKLQNITILTDPFLTDHAAPFKSWGPKRFTPPGLSIAELPPLDIIIVSHDHFDHLDLKTLTAIPDKERIHIVVPLKMGHSSNPAAIKISMNWTGMPITCFSKSAFVRCLLIIIQNVISSRATVGSGQVLPSACQTKKFILAAIQLMVLFF</sequence>
<dbReference type="AlphaFoldDB" id="A0A370GL85"/>
<dbReference type="PANTHER" id="PTHR15032">
    <property type="entry name" value="N-ACYL-PHOSPHATIDYLETHANOLAMINE-HYDROLYZING PHOSPHOLIPASE D"/>
    <property type="match status" value="1"/>
</dbReference>
<reference evidence="1 2" key="1">
    <citation type="submission" date="2018-07" db="EMBL/GenBank/DDBJ databases">
        <title>Genomic Encyclopedia of Type Strains, Phase IV (KMG-IV): sequencing the most valuable type-strain genomes for metagenomic binning, comparative biology and taxonomic classification.</title>
        <authorList>
            <person name="Goeker M."/>
        </authorList>
    </citation>
    <scope>NUCLEOTIDE SEQUENCE [LARGE SCALE GENOMIC DNA]</scope>
    <source>
        <strain evidence="1 2">DSM 16500</strain>
    </source>
</reference>
<organism evidence="1 2">
    <name type="scientific">Aquicella lusitana</name>
    <dbReference type="NCBI Taxonomy" id="254246"/>
    <lineage>
        <taxon>Bacteria</taxon>
        <taxon>Pseudomonadati</taxon>
        <taxon>Pseudomonadota</taxon>
        <taxon>Gammaproteobacteria</taxon>
        <taxon>Legionellales</taxon>
        <taxon>Coxiellaceae</taxon>
        <taxon>Aquicella</taxon>
    </lineage>
</organism>
<name>A0A370GL85_9COXI</name>
<dbReference type="Proteomes" id="UP000254720">
    <property type="component" value="Unassembled WGS sequence"/>
</dbReference>
<gene>
    <name evidence="1" type="ORF">C8D86_10920</name>
</gene>
<accession>A0A370GL85</accession>
<evidence type="ECO:0000313" key="1">
    <source>
        <dbReference type="EMBL" id="RDI44538.1"/>
    </source>
</evidence>
<evidence type="ECO:0000313" key="2">
    <source>
        <dbReference type="Proteomes" id="UP000254720"/>
    </source>
</evidence>
<proteinExistence type="predicted"/>
<dbReference type="GO" id="GO:0005737">
    <property type="term" value="C:cytoplasm"/>
    <property type="evidence" value="ECO:0007669"/>
    <property type="project" value="TreeGrafter"/>
</dbReference>
<dbReference type="PANTHER" id="PTHR15032:SF4">
    <property type="entry name" value="N-ACYL-PHOSPHATIDYLETHANOLAMINE-HYDROLYZING PHOSPHOLIPASE D"/>
    <property type="match status" value="1"/>
</dbReference>
<dbReference type="SUPFAM" id="SSF56281">
    <property type="entry name" value="Metallo-hydrolase/oxidoreductase"/>
    <property type="match status" value="1"/>
</dbReference>
<dbReference type="InterPro" id="IPR036866">
    <property type="entry name" value="RibonucZ/Hydroxyglut_hydro"/>
</dbReference>